<evidence type="ECO:0000313" key="3">
    <source>
        <dbReference type="Proteomes" id="UP000435357"/>
    </source>
</evidence>
<reference evidence="2 3" key="1">
    <citation type="submission" date="2019-09" db="EMBL/GenBank/DDBJ databases">
        <title>Genomes of Cryomorphaceae.</title>
        <authorList>
            <person name="Bowman J.P."/>
        </authorList>
    </citation>
    <scope>NUCLEOTIDE SEQUENCE [LARGE SCALE GENOMIC DNA]</scope>
    <source>
        <strain evidence="2 3">KCTC 52047</strain>
    </source>
</reference>
<evidence type="ECO:0000313" key="2">
    <source>
        <dbReference type="EMBL" id="KAB1065895.1"/>
    </source>
</evidence>
<dbReference type="EMBL" id="WACR01000001">
    <property type="protein sequence ID" value="KAB1065895.1"/>
    <property type="molecule type" value="Genomic_DNA"/>
</dbReference>
<evidence type="ECO:0000256" key="1">
    <source>
        <dbReference type="SAM" id="SignalP"/>
    </source>
</evidence>
<comment type="caution">
    <text evidence="2">The sequence shown here is derived from an EMBL/GenBank/DDBJ whole genome shotgun (WGS) entry which is preliminary data.</text>
</comment>
<accession>A0A6N6MDV3</accession>
<organism evidence="2 3">
    <name type="scientific">Salibacter halophilus</name>
    <dbReference type="NCBI Taxonomy" id="1803916"/>
    <lineage>
        <taxon>Bacteria</taxon>
        <taxon>Pseudomonadati</taxon>
        <taxon>Bacteroidota</taxon>
        <taxon>Flavobacteriia</taxon>
        <taxon>Flavobacteriales</taxon>
        <taxon>Salibacteraceae</taxon>
        <taxon>Salibacter</taxon>
    </lineage>
</organism>
<dbReference type="OrthoDB" id="627712at2"/>
<feature type="signal peptide" evidence="1">
    <location>
        <begin position="1"/>
        <end position="21"/>
    </location>
</feature>
<sequence>MKKQILILLIFLTLLSTRMLSCDFDFTVTQHPSNWNQAILTITNINNANCIPLVRIDKGNGTFRNLYNAQVGSSITLTFYYSGRHEICAKGLDINYYWYTPCATGYTCTERCRNVILQKSNGDYGCCDDRISVPDLSSGQSMLSDQGQFAVDQNNGELVFMSYSDCVDDISLGCISLKEDLESNPGVIHTEAKMLSDVWNYDYEEYPFEFNGSSTAGQADIERFKDHANQYETGERNKWRVRASYLYDHSLDDDLLANQTGSNYKMFDRGTFGYVPFDWDNPSVSASGDWFATSRIDKRSANGQPEEEVNASDIVSSALYKSYDNSKISAVFQNAQKDAVYYQDFENEYVIPDHTITPVAESTLDNGAYYNTVDGVIETQFAHTGTKCMKLYDLHSNASGGTSVDAFVLRKKNQDAQPVTANVINSGLTTRMWVKSKGNNFIYNNNLELWAVEVNSDWTVTSTVIKKQFNIIKCVSGWCLVEAIIEPTDLQSQGLSLGSELSIGLHYDNSSSINAHIDDVVIKPSLSSSSCYVYDHAGRLNAVFSDQHFAKIYQYDSGGNLRRILVETEEGMQTISEGGNNQKGISNW</sequence>
<dbReference type="AlphaFoldDB" id="A0A6N6MDV3"/>
<keyword evidence="3" id="KW-1185">Reference proteome</keyword>
<proteinExistence type="predicted"/>
<name>A0A6N6MDV3_9FLAO</name>
<feature type="chain" id="PRO_5027061321" evidence="1">
    <location>
        <begin position="22"/>
        <end position="588"/>
    </location>
</feature>
<dbReference type="Proteomes" id="UP000435357">
    <property type="component" value="Unassembled WGS sequence"/>
</dbReference>
<keyword evidence="1" id="KW-0732">Signal</keyword>
<dbReference type="RefSeq" id="WP_151165883.1">
    <property type="nucleotide sequence ID" value="NZ_WACR01000001.1"/>
</dbReference>
<protein>
    <submittedName>
        <fullName evidence="2">Uncharacterized protein</fullName>
    </submittedName>
</protein>
<gene>
    <name evidence="2" type="ORF">F3059_00030</name>
</gene>